<sequence>MDGITLRRAPLLCTLLLWAFQGCRGTVTVKVPPYVNVVKDETATLPCTYSGKMPSNLVISWHAYHEGSKKRIAFKFGEEIKIDEAFNLGKRATMGADLSLTITKVQPSDELTYVCEATAGADGYKDASTYLTVFYAPEAPKLEKPTDRAISVISKESSEIGTCVATNVLPQPRLIWFKNDQPIPEVKDKDKDTYMVPIVVKEPSGLYTLRNTLYMKPVKEDKNSVFFCKVEYRTPQNTTETKRSNTITINLNYPSEKTTFTFLNTSPIKEGDKVEMKCETDGNPQPDFEFSKDGKDINGEKGLLTLESVNRTNSGEYVCKGLDYDAGDKDLTAKLNVVVHYMDPVVVKPLGSQTVSLGGKMEWKCDVNASDKHTLHWKKGSKTLSEDGNLFLDNISYDEAGEYICEGAVPSVPGLKVSASVNLSVEGKPIIAEPAIGEVSKQGEQVTLKCVAHGEPKPQFTWVPSAKESVAIEGNMIVSTIVLNATADIMKNGVNCTVSNKFGKETKTLTVAIMDDRAIKGSAEVLLSGNPVLKSADMQQGGSSAVVVAVVVCVLLLLLLVGLIYCLNKRTKLPCSKKDKKDMALGDVNNDIVVEMKTGKTEQDGLLNKKAAEK</sequence>
<dbReference type="Pfam" id="PF08205">
    <property type="entry name" value="C2-set_2"/>
    <property type="match status" value="1"/>
</dbReference>
<dbReference type="KEGG" id="oml:112143428"/>
<evidence type="ECO:0000256" key="9">
    <source>
        <dbReference type="SAM" id="SignalP"/>
    </source>
</evidence>
<dbReference type="AlphaFoldDB" id="A0A3B3CFH6"/>
<dbReference type="PaxDb" id="30732-ENSOMEP00000016073"/>
<dbReference type="Pfam" id="PF13927">
    <property type="entry name" value="Ig_3"/>
    <property type="match status" value="1"/>
</dbReference>
<evidence type="ECO:0000256" key="5">
    <source>
        <dbReference type="ARBA" id="ARBA00023157"/>
    </source>
</evidence>
<dbReference type="PROSITE" id="PS50835">
    <property type="entry name" value="IG_LIKE"/>
    <property type="match status" value="5"/>
</dbReference>
<evidence type="ECO:0000259" key="10">
    <source>
        <dbReference type="PROSITE" id="PS50835"/>
    </source>
</evidence>
<dbReference type="InterPro" id="IPR007110">
    <property type="entry name" value="Ig-like_dom"/>
</dbReference>
<dbReference type="InterPro" id="IPR013162">
    <property type="entry name" value="CD80_C2-set"/>
</dbReference>
<accession>A0A3B3CFH6</accession>
<dbReference type="Ensembl" id="ENSOMET00000034262.1">
    <property type="protein sequence ID" value="ENSOMEP00000016073.1"/>
    <property type="gene ID" value="ENSOMEG00000017715.1"/>
</dbReference>
<feature type="chain" id="PRO_5017483611" evidence="9">
    <location>
        <begin position="26"/>
        <end position="614"/>
    </location>
</feature>
<name>A0A3B3CFH6_ORYME</name>
<evidence type="ECO:0000256" key="4">
    <source>
        <dbReference type="ARBA" id="ARBA00023136"/>
    </source>
</evidence>
<proteinExistence type="predicted"/>
<dbReference type="InterPro" id="IPR003599">
    <property type="entry name" value="Ig_sub"/>
</dbReference>
<feature type="signal peptide" evidence="9">
    <location>
        <begin position="1"/>
        <end position="25"/>
    </location>
</feature>
<dbReference type="SMART" id="SM00408">
    <property type="entry name" value="IGc2"/>
    <property type="match status" value="4"/>
</dbReference>
<dbReference type="InterPro" id="IPR003598">
    <property type="entry name" value="Ig_sub2"/>
</dbReference>
<protein>
    <submittedName>
        <fullName evidence="11">Basal cell adhesion molecule (Lutheran blood group)</fullName>
    </submittedName>
</protein>
<dbReference type="InterPro" id="IPR036179">
    <property type="entry name" value="Ig-like_dom_sf"/>
</dbReference>
<dbReference type="Pfam" id="PF07686">
    <property type="entry name" value="V-set"/>
    <property type="match status" value="1"/>
</dbReference>
<dbReference type="InterPro" id="IPR051275">
    <property type="entry name" value="Cell_adhesion_signaling"/>
</dbReference>
<reference evidence="11" key="1">
    <citation type="submission" date="2025-08" db="UniProtKB">
        <authorList>
            <consortium name="Ensembl"/>
        </authorList>
    </citation>
    <scope>IDENTIFICATION</scope>
</reference>
<feature type="domain" description="Ig-like" evidence="10">
    <location>
        <begin position="344"/>
        <end position="422"/>
    </location>
</feature>
<dbReference type="GeneTree" id="ENSGT00940000161038"/>
<dbReference type="CTD" id="4059"/>
<evidence type="ECO:0000256" key="1">
    <source>
        <dbReference type="ARBA" id="ARBA00004479"/>
    </source>
</evidence>
<comment type="subcellular location">
    <subcellularLocation>
        <location evidence="1">Membrane</location>
        <topology evidence="1">Single-pass type I membrane protein</topology>
    </subcellularLocation>
</comment>
<keyword evidence="7" id="KW-0393">Immunoglobulin domain</keyword>
<dbReference type="GO" id="GO:0005886">
    <property type="term" value="C:plasma membrane"/>
    <property type="evidence" value="ECO:0007669"/>
    <property type="project" value="TreeGrafter"/>
</dbReference>
<evidence type="ECO:0000256" key="3">
    <source>
        <dbReference type="ARBA" id="ARBA00022989"/>
    </source>
</evidence>
<dbReference type="SMART" id="SM00409">
    <property type="entry name" value="IG"/>
    <property type="match status" value="4"/>
</dbReference>
<dbReference type="InterPro" id="IPR013106">
    <property type="entry name" value="Ig_V-set"/>
</dbReference>
<dbReference type="CDD" id="cd00096">
    <property type="entry name" value="Ig"/>
    <property type="match status" value="1"/>
</dbReference>
<feature type="domain" description="Ig-like" evidence="10">
    <location>
        <begin position="140"/>
        <end position="248"/>
    </location>
</feature>
<dbReference type="PANTHER" id="PTHR11640:SF162">
    <property type="entry name" value="BASAL CELL ADHESION MOLECULE ISOFORM X1-RELATED"/>
    <property type="match status" value="1"/>
</dbReference>
<dbReference type="GO" id="GO:0050839">
    <property type="term" value="F:cell adhesion molecule binding"/>
    <property type="evidence" value="ECO:0007669"/>
    <property type="project" value="TreeGrafter"/>
</dbReference>
<feature type="domain" description="Ig-like" evidence="10">
    <location>
        <begin position="10"/>
        <end position="132"/>
    </location>
</feature>
<dbReference type="OrthoDB" id="10010939at2759"/>
<evidence type="ECO:0000313" key="11">
    <source>
        <dbReference type="Ensembl" id="ENSOMEP00000016073.1"/>
    </source>
</evidence>
<evidence type="ECO:0000256" key="2">
    <source>
        <dbReference type="ARBA" id="ARBA00022692"/>
    </source>
</evidence>
<dbReference type="SUPFAM" id="SSF48726">
    <property type="entry name" value="Immunoglobulin"/>
    <property type="match status" value="5"/>
</dbReference>
<dbReference type="PROSITE" id="PS51257">
    <property type="entry name" value="PROKAR_LIPOPROTEIN"/>
    <property type="match status" value="1"/>
</dbReference>
<dbReference type="GO" id="GO:0005911">
    <property type="term" value="C:cell-cell junction"/>
    <property type="evidence" value="ECO:0007669"/>
    <property type="project" value="TreeGrafter"/>
</dbReference>
<keyword evidence="6" id="KW-0325">Glycoprotein</keyword>
<dbReference type="Proteomes" id="UP000261560">
    <property type="component" value="Unplaced"/>
</dbReference>
<evidence type="ECO:0000256" key="6">
    <source>
        <dbReference type="ARBA" id="ARBA00023180"/>
    </source>
</evidence>
<keyword evidence="5" id="KW-1015">Disulfide bond</keyword>
<keyword evidence="2 8" id="KW-0812">Transmembrane</keyword>
<keyword evidence="4 8" id="KW-0472">Membrane</keyword>
<feature type="transmembrane region" description="Helical" evidence="8">
    <location>
        <begin position="545"/>
        <end position="567"/>
    </location>
</feature>
<feature type="domain" description="Ig-like" evidence="10">
    <location>
        <begin position="429"/>
        <end position="510"/>
    </location>
</feature>
<dbReference type="PANTHER" id="PTHR11640">
    <property type="entry name" value="NEPHRIN"/>
    <property type="match status" value="1"/>
</dbReference>
<keyword evidence="12" id="KW-1185">Reference proteome</keyword>
<dbReference type="GO" id="GO:0098609">
    <property type="term" value="P:cell-cell adhesion"/>
    <property type="evidence" value="ECO:0007669"/>
    <property type="project" value="TreeGrafter"/>
</dbReference>
<evidence type="ECO:0000256" key="8">
    <source>
        <dbReference type="SAM" id="Phobius"/>
    </source>
</evidence>
<dbReference type="GeneID" id="112143428"/>
<dbReference type="InterPro" id="IPR013783">
    <property type="entry name" value="Ig-like_fold"/>
</dbReference>
<dbReference type="RefSeq" id="XP_024123150.1">
    <property type="nucleotide sequence ID" value="XM_024267382.2"/>
</dbReference>
<dbReference type="STRING" id="30732.ENSOMEP00000016073"/>
<evidence type="ECO:0000313" key="12">
    <source>
        <dbReference type="Proteomes" id="UP000261560"/>
    </source>
</evidence>
<keyword evidence="3 8" id="KW-1133">Transmembrane helix</keyword>
<feature type="domain" description="Ig-like" evidence="10">
    <location>
        <begin position="254"/>
        <end position="336"/>
    </location>
</feature>
<keyword evidence="9" id="KW-0732">Signal</keyword>
<evidence type="ECO:0000256" key="7">
    <source>
        <dbReference type="ARBA" id="ARBA00023319"/>
    </source>
</evidence>
<dbReference type="Gene3D" id="2.60.40.10">
    <property type="entry name" value="Immunoglobulins"/>
    <property type="match status" value="5"/>
</dbReference>
<organism evidence="11 12">
    <name type="scientific">Oryzias melastigma</name>
    <name type="common">Marine medaka</name>
    <dbReference type="NCBI Taxonomy" id="30732"/>
    <lineage>
        <taxon>Eukaryota</taxon>
        <taxon>Metazoa</taxon>
        <taxon>Chordata</taxon>
        <taxon>Craniata</taxon>
        <taxon>Vertebrata</taxon>
        <taxon>Euteleostomi</taxon>
        <taxon>Actinopterygii</taxon>
        <taxon>Neopterygii</taxon>
        <taxon>Teleostei</taxon>
        <taxon>Neoteleostei</taxon>
        <taxon>Acanthomorphata</taxon>
        <taxon>Ovalentaria</taxon>
        <taxon>Atherinomorphae</taxon>
        <taxon>Beloniformes</taxon>
        <taxon>Adrianichthyidae</taxon>
        <taxon>Oryziinae</taxon>
        <taxon>Oryzias</taxon>
    </lineage>
</organism>
<reference evidence="11" key="2">
    <citation type="submission" date="2025-09" db="UniProtKB">
        <authorList>
            <consortium name="Ensembl"/>
        </authorList>
    </citation>
    <scope>IDENTIFICATION</scope>
</reference>